<evidence type="ECO:0000256" key="1">
    <source>
        <dbReference type="SAM" id="SignalP"/>
    </source>
</evidence>
<evidence type="ECO:0000313" key="3">
    <source>
        <dbReference type="EMBL" id="RKG91762.1"/>
    </source>
</evidence>
<gene>
    <name evidence="3" type="ORF">D7V88_08780</name>
</gene>
<dbReference type="EMBL" id="RAVZ01000040">
    <property type="protein sequence ID" value="RKG91762.1"/>
    <property type="molecule type" value="Genomic_DNA"/>
</dbReference>
<dbReference type="OrthoDB" id="5487855at2"/>
<feature type="non-terminal residue" evidence="3">
    <location>
        <position position="651"/>
    </location>
</feature>
<feature type="domain" description="DUF4114" evidence="2">
    <location>
        <begin position="548"/>
        <end position="572"/>
    </location>
</feature>
<dbReference type="InterPro" id="IPR025193">
    <property type="entry name" value="DUF4114"/>
</dbReference>
<organism evidence="3 4">
    <name type="scientific">Corallococcus terminator</name>
    <dbReference type="NCBI Taxonomy" id="2316733"/>
    <lineage>
        <taxon>Bacteria</taxon>
        <taxon>Pseudomonadati</taxon>
        <taxon>Myxococcota</taxon>
        <taxon>Myxococcia</taxon>
        <taxon>Myxococcales</taxon>
        <taxon>Cystobacterineae</taxon>
        <taxon>Myxococcaceae</taxon>
        <taxon>Corallococcus</taxon>
    </lineage>
</organism>
<feature type="signal peptide" evidence="1">
    <location>
        <begin position="1"/>
        <end position="27"/>
    </location>
</feature>
<keyword evidence="1" id="KW-0732">Signal</keyword>
<sequence length="651" mass="69599">MHPQSFRLLARVAGSVLLVIAAPPAHAAEPPRITTVTQTVRQLEAGGSSRLGLQAVDPQGSPLTFSWSASAGTLSTPLGNANTSRLSWTAPLCLANGSPPVTATVTNGLGLSTTTAFDFSFVQHLEANHQPAFTAEGFEQFENVALQQGSVSLPPWGSLDAEHIVFPKDLRLSVAFVHKDSLASHALGYLYVDELLQRGYVDPWGNLMDFNANGIADLHEDLYNLAPPSGSRARPYIGVNRRCFQTFNSQGLTYSQPELALNAGCTPSFASQSLLDARPGAHPSQTVDVIGRDATTSPPPGLGFSDNGLFARIPNLLEPAHALNGNRGLGHLPFLLTDDDEDRTTPRQLGAVPDVDSRYPNGIPDYDVSAYDARGVLRDINPDPGITPADRTVDLGRIQGGRELVFFLVVNLEAQHAPGTSLVLPCLRKAPDGRCTLHLEAPVSVFFSKAKWNLDQDPVGHPAGVAFNVGCGSNDLCTQELAYRYGCLLASGQRKLCGWLYESALETLATPDYGNTLLFKDAAEVPLSGNGNMPHVLLHSPVLAPGRWLLAFEDFNGGGDRDFNDVVFQLQAEADPGRVRSRSLSPAWVSSPEDEGCVLSRVRFRKSDSAQPGCDSPANTVSYAVATDCGTCNGGVCQSNPSPTWHPLPLP</sequence>
<proteinExistence type="predicted"/>
<keyword evidence="4" id="KW-1185">Reference proteome</keyword>
<name>A0A3A8J7U0_9BACT</name>
<dbReference type="AlphaFoldDB" id="A0A3A8J7U0"/>
<dbReference type="Proteomes" id="UP000268094">
    <property type="component" value="Unassembled WGS sequence"/>
</dbReference>
<comment type="caution">
    <text evidence="3">The sequence shown here is derived from an EMBL/GenBank/DDBJ whole genome shotgun (WGS) entry which is preliminary data.</text>
</comment>
<protein>
    <submittedName>
        <fullName evidence="3">DUF4114 domain-containing protein</fullName>
    </submittedName>
</protein>
<evidence type="ECO:0000259" key="2">
    <source>
        <dbReference type="Pfam" id="PF13448"/>
    </source>
</evidence>
<reference evidence="4" key="1">
    <citation type="submission" date="2018-09" db="EMBL/GenBank/DDBJ databases">
        <authorList>
            <person name="Livingstone P.G."/>
            <person name="Whitworth D.E."/>
        </authorList>
    </citation>
    <scope>NUCLEOTIDE SEQUENCE [LARGE SCALE GENOMIC DNA]</scope>
    <source>
        <strain evidence="4">CA054A</strain>
    </source>
</reference>
<evidence type="ECO:0000313" key="4">
    <source>
        <dbReference type="Proteomes" id="UP000268094"/>
    </source>
</evidence>
<feature type="chain" id="PRO_5017181418" evidence="1">
    <location>
        <begin position="28"/>
        <end position="651"/>
    </location>
</feature>
<accession>A0A3A8J7U0</accession>
<dbReference type="Pfam" id="PF13448">
    <property type="entry name" value="DUF4114"/>
    <property type="match status" value="1"/>
</dbReference>
<dbReference type="RefSeq" id="WP_147448667.1">
    <property type="nucleotide sequence ID" value="NZ_RAVZ01000040.1"/>
</dbReference>